<dbReference type="eggNOG" id="ENOG502S6QY">
    <property type="taxonomic scope" value="Eukaryota"/>
</dbReference>
<dbReference type="InParanoid" id="A7SEZ9"/>
<evidence type="ECO:0000313" key="2">
    <source>
        <dbReference type="EMBL" id="EDO37725.1"/>
    </source>
</evidence>
<dbReference type="SUPFAM" id="SSF49899">
    <property type="entry name" value="Concanavalin A-like lectins/glucanases"/>
    <property type="match status" value="1"/>
</dbReference>
<gene>
    <name evidence="2" type="ORF">NEMVEDRAFT_v1g115889</name>
</gene>
<dbReference type="InterPro" id="IPR051560">
    <property type="entry name" value="MAM_domain-containing"/>
</dbReference>
<dbReference type="GO" id="GO:0016020">
    <property type="term" value="C:membrane"/>
    <property type="evidence" value="ECO:0007669"/>
    <property type="project" value="InterPro"/>
</dbReference>
<accession>A7SEZ9</accession>
<dbReference type="Pfam" id="PF00629">
    <property type="entry name" value="MAM"/>
    <property type="match status" value="1"/>
</dbReference>
<sequence>CTFEAGYCRWRNSRDDQFDWQLHSGATLSRYTGPSYDHTFRSHKLKGKYIYCEASAPQNFNDRARLLSPTIHLSKLCLDFWYHMLGEKMGAINVYLETDAGLTRLWSRKGNQGGRWQNAMMQISSSTSYKIVLEGVRGPGYSSDMAIDDITVYRGRCPD</sequence>
<keyword evidence="3" id="KW-1185">Reference proteome</keyword>
<evidence type="ECO:0000259" key="1">
    <source>
        <dbReference type="PROSITE" id="PS50060"/>
    </source>
</evidence>
<dbReference type="PANTHER" id="PTHR23282:SF101">
    <property type="entry name" value="MAM DOMAIN-CONTAINING PROTEIN"/>
    <property type="match status" value="1"/>
</dbReference>
<feature type="non-terminal residue" evidence="2">
    <location>
        <position position="1"/>
    </location>
</feature>
<name>A7SEZ9_NEMVE</name>
<dbReference type="EMBL" id="DS469640">
    <property type="protein sequence ID" value="EDO37725.1"/>
    <property type="molecule type" value="Genomic_DNA"/>
</dbReference>
<dbReference type="KEGG" id="nve:5509267"/>
<dbReference type="PhylomeDB" id="A7SEZ9"/>
<dbReference type="InterPro" id="IPR000998">
    <property type="entry name" value="MAM_dom"/>
</dbReference>
<feature type="non-terminal residue" evidence="2">
    <location>
        <position position="159"/>
    </location>
</feature>
<feature type="domain" description="MAM" evidence="1">
    <location>
        <begin position="1"/>
        <end position="159"/>
    </location>
</feature>
<dbReference type="AlphaFoldDB" id="A7SEZ9"/>
<proteinExistence type="predicted"/>
<dbReference type="InterPro" id="IPR013320">
    <property type="entry name" value="ConA-like_dom_sf"/>
</dbReference>
<dbReference type="CDD" id="cd06263">
    <property type="entry name" value="MAM"/>
    <property type="match status" value="1"/>
</dbReference>
<dbReference type="OMA" id="NINRSHY"/>
<evidence type="ECO:0000313" key="3">
    <source>
        <dbReference type="Proteomes" id="UP000001593"/>
    </source>
</evidence>
<protein>
    <recommendedName>
        <fullName evidence="1">MAM domain-containing protein</fullName>
    </recommendedName>
</protein>
<reference evidence="2 3" key="1">
    <citation type="journal article" date="2007" name="Science">
        <title>Sea anemone genome reveals ancestral eumetazoan gene repertoire and genomic organization.</title>
        <authorList>
            <person name="Putnam N.H."/>
            <person name="Srivastava M."/>
            <person name="Hellsten U."/>
            <person name="Dirks B."/>
            <person name="Chapman J."/>
            <person name="Salamov A."/>
            <person name="Terry A."/>
            <person name="Shapiro H."/>
            <person name="Lindquist E."/>
            <person name="Kapitonov V.V."/>
            <person name="Jurka J."/>
            <person name="Genikhovich G."/>
            <person name="Grigoriev I.V."/>
            <person name="Lucas S.M."/>
            <person name="Steele R.E."/>
            <person name="Finnerty J.R."/>
            <person name="Technau U."/>
            <person name="Martindale M.Q."/>
            <person name="Rokhsar D.S."/>
        </authorList>
    </citation>
    <scope>NUCLEOTIDE SEQUENCE [LARGE SCALE GENOMIC DNA]</scope>
    <source>
        <strain evidence="3">CH2 X CH6</strain>
    </source>
</reference>
<dbReference type="Proteomes" id="UP000001593">
    <property type="component" value="Unassembled WGS sequence"/>
</dbReference>
<dbReference type="PROSITE" id="PS50060">
    <property type="entry name" value="MAM_2"/>
    <property type="match status" value="1"/>
</dbReference>
<dbReference type="PANTHER" id="PTHR23282">
    <property type="entry name" value="APICAL ENDOSOMAL GLYCOPROTEIN PRECURSOR"/>
    <property type="match status" value="1"/>
</dbReference>
<dbReference type="Gene3D" id="2.60.120.200">
    <property type="match status" value="1"/>
</dbReference>
<organism evidence="2 3">
    <name type="scientific">Nematostella vectensis</name>
    <name type="common">Starlet sea anemone</name>
    <dbReference type="NCBI Taxonomy" id="45351"/>
    <lineage>
        <taxon>Eukaryota</taxon>
        <taxon>Metazoa</taxon>
        <taxon>Cnidaria</taxon>
        <taxon>Anthozoa</taxon>
        <taxon>Hexacorallia</taxon>
        <taxon>Actiniaria</taxon>
        <taxon>Edwardsiidae</taxon>
        <taxon>Nematostella</taxon>
    </lineage>
</organism>
<dbReference type="HOGENOM" id="CLU_098682_0_1_1"/>
<dbReference type="SMART" id="SM00137">
    <property type="entry name" value="MAM"/>
    <property type="match status" value="1"/>
</dbReference>